<dbReference type="SUPFAM" id="SSF54695">
    <property type="entry name" value="POZ domain"/>
    <property type="match status" value="1"/>
</dbReference>
<dbReference type="GO" id="GO:0016567">
    <property type="term" value="P:protein ubiquitination"/>
    <property type="evidence" value="ECO:0007669"/>
    <property type="project" value="TreeGrafter"/>
</dbReference>
<dbReference type="PANTHER" id="PTHR45632:SF9">
    <property type="entry name" value="KELCH-LIKE PROTEIN 9 ISOFORM X1"/>
    <property type="match status" value="1"/>
</dbReference>
<gene>
    <name evidence="3" type="ORF">JZ751_029171</name>
</gene>
<dbReference type="Proteomes" id="UP000824540">
    <property type="component" value="Unassembled WGS sequence"/>
</dbReference>
<name>A0A8T2P8C2_9TELE</name>
<sequence>MGRGAGCTGNCPCQLDLGARGLYGKHPTGPPPLPPKPSTLPPKPPPLSSKPTKISPQPPELTPKPHNLTAYSPKITHKPTEFTPEHIPQPAEPTPKPSTRMFNNQEHAATILQGVEHFRSDEALCDVILESGDGSETFPVHRIIMASASEYFRDMFTSESSAASHSP</sequence>
<dbReference type="Gene3D" id="3.30.710.10">
    <property type="entry name" value="Potassium Channel Kv1.1, Chain A"/>
    <property type="match status" value="1"/>
</dbReference>
<dbReference type="AlphaFoldDB" id="A0A8T2P8C2"/>
<evidence type="ECO:0000313" key="3">
    <source>
        <dbReference type="EMBL" id="KAG9348854.1"/>
    </source>
</evidence>
<dbReference type="GO" id="GO:0004842">
    <property type="term" value="F:ubiquitin-protein transferase activity"/>
    <property type="evidence" value="ECO:0007669"/>
    <property type="project" value="TreeGrafter"/>
</dbReference>
<dbReference type="PANTHER" id="PTHR45632">
    <property type="entry name" value="LD33804P"/>
    <property type="match status" value="1"/>
</dbReference>
<evidence type="ECO:0000313" key="4">
    <source>
        <dbReference type="Proteomes" id="UP000824540"/>
    </source>
</evidence>
<dbReference type="InterPro" id="IPR000210">
    <property type="entry name" value="BTB/POZ_dom"/>
</dbReference>
<reference evidence="3" key="1">
    <citation type="thesis" date="2021" institute="BYU ScholarsArchive" country="Provo, UT, USA">
        <title>Applications of and Algorithms for Genome Assembly and Genomic Analyses with an Emphasis on Marine Teleosts.</title>
        <authorList>
            <person name="Pickett B.D."/>
        </authorList>
    </citation>
    <scope>NUCLEOTIDE SEQUENCE</scope>
    <source>
        <strain evidence="3">HI-2016</strain>
    </source>
</reference>
<protein>
    <recommendedName>
        <fullName evidence="2">BTB domain-containing protein</fullName>
    </recommendedName>
</protein>
<keyword evidence="4" id="KW-1185">Reference proteome</keyword>
<proteinExistence type="predicted"/>
<dbReference type="EMBL" id="JAFBMS010000010">
    <property type="protein sequence ID" value="KAG9348854.1"/>
    <property type="molecule type" value="Genomic_DNA"/>
</dbReference>
<dbReference type="GO" id="GO:0031463">
    <property type="term" value="C:Cul3-RING ubiquitin ligase complex"/>
    <property type="evidence" value="ECO:0007669"/>
    <property type="project" value="TreeGrafter"/>
</dbReference>
<feature type="region of interest" description="Disordered" evidence="1">
    <location>
        <begin position="1"/>
        <end position="101"/>
    </location>
</feature>
<dbReference type="Pfam" id="PF00651">
    <property type="entry name" value="BTB"/>
    <property type="match status" value="1"/>
</dbReference>
<evidence type="ECO:0000259" key="2">
    <source>
        <dbReference type="PROSITE" id="PS50097"/>
    </source>
</evidence>
<accession>A0A8T2P8C2</accession>
<dbReference type="GO" id="GO:0097602">
    <property type="term" value="F:cullin family protein binding"/>
    <property type="evidence" value="ECO:0007669"/>
    <property type="project" value="TreeGrafter"/>
</dbReference>
<dbReference type="GO" id="GO:0032465">
    <property type="term" value="P:regulation of cytokinesis"/>
    <property type="evidence" value="ECO:0007669"/>
    <property type="project" value="TreeGrafter"/>
</dbReference>
<evidence type="ECO:0000256" key="1">
    <source>
        <dbReference type="SAM" id="MobiDB-lite"/>
    </source>
</evidence>
<dbReference type="OrthoDB" id="1925334at2759"/>
<dbReference type="InterPro" id="IPR011333">
    <property type="entry name" value="SKP1/BTB/POZ_sf"/>
</dbReference>
<feature type="compositionally biased region" description="Pro residues" evidence="1">
    <location>
        <begin position="28"/>
        <end position="48"/>
    </location>
</feature>
<feature type="domain" description="BTB" evidence="2">
    <location>
        <begin position="125"/>
        <end position="167"/>
    </location>
</feature>
<comment type="caution">
    <text evidence="3">The sequence shown here is derived from an EMBL/GenBank/DDBJ whole genome shotgun (WGS) entry which is preliminary data.</text>
</comment>
<dbReference type="PROSITE" id="PS50097">
    <property type="entry name" value="BTB"/>
    <property type="match status" value="1"/>
</dbReference>
<organism evidence="3 4">
    <name type="scientific">Albula glossodonta</name>
    <name type="common">roundjaw bonefish</name>
    <dbReference type="NCBI Taxonomy" id="121402"/>
    <lineage>
        <taxon>Eukaryota</taxon>
        <taxon>Metazoa</taxon>
        <taxon>Chordata</taxon>
        <taxon>Craniata</taxon>
        <taxon>Vertebrata</taxon>
        <taxon>Euteleostomi</taxon>
        <taxon>Actinopterygii</taxon>
        <taxon>Neopterygii</taxon>
        <taxon>Teleostei</taxon>
        <taxon>Albuliformes</taxon>
        <taxon>Albulidae</taxon>
        <taxon>Albula</taxon>
    </lineage>
</organism>